<organism evidence="1 2">
    <name type="scientific">Waddlia chondrophila (strain ATCC VR-1470 / WSU 86-1044)</name>
    <dbReference type="NCBI Taxonomy" id="716544"/>
    <lineage>
        <taxon>Bacteria</taxon>
        <taxon>Pseudomonadati</taxon>
        <taxon>Chlamydiota</taxon>
        <taxon>Chlamydiia</taxon>
        <taxon>Parachlamydiales</taxon>
        <taxon>Waddliaceae</taxon>
        <taxon>Waddlia</taxon>
    </lineage>
</organism>
<dbReference type="RefSeq" id="WP_013182364.1">
    <property type="nucleotide sequence ID" value="NC_014225.1"/>
</dbReference>
<dbReference type="KEGG" id="wch:wcw_1301"/>
<evidence type="ECO:0000313" key="1">
    <source>
        <dbReference type="EMBL" id="ADI38653.1"/>
    </source>
</evidence>
<dbReference type="STRING" id="716544.wcw_1301"/>
<reference evidence="1 2" key="1">
    <citation type="journal article" date="2010" name="PLoS ONE">
        <title>The Waddlia genome: a window into chlamydial biology.</title>
        <authorList>
            <person name="Bertelli C."/>
            <person name="Collyn F."/>
            <person name="Croxatto A."/>
            <person name="Ruckert C."/>
            <person name="Polkinghorne A."/>
            <person name="Kebbi-Beghdadi C."/>
            <person name="Goesmann A."/>
            <person name="Vaughan L."/>
            <person name="Greub G."/>
        </authorList>
    </citation>
    <scope>NUCLEOTIDE SEQUENCE [LARGE SCALE GENOMIC DNA]</scope>
    <source>
        <strain evidence="2">ATCC VR-1470 / WSU 86-1044</strain>
    </source>
</reference>
<protein>
    <submittedName>
        <fullName evidence="1">Uncharacterized protein</fullName>
    </submittedName>
</protein>
<dbReference type="AlphaFoldDB" id="D6YWZ2"/>
<keyword evidence="2" id="KW-1185">Reference proteome</keyword>
<sequence>MRRFCLLISTVVIPFIQFQPLTANDHDVELIDFVNVRQLSKEMFQEIMMGKVSNIAIEFSEGDLFPLDLFLDGDLVTLLKPEGVNHQVQFNRTVLMRIKDGQLLFSTDLHSWRPFRGFVTGKIQAGVNLDDEIGPVISFGVEVNEKNN</sequence>
<dbReference type="eggNOG" id="ENOG502ZN67">
    <property type="taxonomic scope" value="Bacteria"/>
</dbReference>
<dbReference type="Proteomes" id="UP000001505">
    <property type="component" value="Chromosome"/>
</dbReference>
<dbReference type="EMBL" id="CP001928">
    <property type="protein sequence ID" value="ADI38653.1"/>
    <property type="molecule type" value="Genomic_DNA"/>
</dbReference>
<evidence type="ECO:0000313" key="2">
    <source>
        <dbReference type="Proteomes" id="UP000001505"/>
    </source>
</evidence>
<name>D6YWZ2_WADCW</name>
<dbReference type="HOGENOM" id="CLU_1758089_0_0_0"/>
<gene>
    <name evidence="1" type="ordered locus">wcw_1301</name>
</gene>
<accession>D6YWZ2</accession>
<proteinExistence type="predicted"/>